<dbReference type="AlphaFoldDB" id="A0A8B6D9W9"/>
<dbReference type="Proteomes" id="UP000596742">
    <property type="component" value="Unassembled WGS sequence"/>
</dbReference>
<dbReference type="PANTHER" id="PTHR10656">
    <property type="entry name" value="CELL FATE DETERMINING PROTEIN MAB21-RELATED"/>
    <property type="match status" value="1"/>
</dbReference>
<feature type="domain" description="Mab-21-like HhH/H2TH-like" evidence="1">
    <location>
        <begin position="379"/>
        <end position="456"/>
    </location>
</feature>
<evidence type="ECO:0000313" key="3">
    <source>
        <dbReference type="Proteomes" id="UP000596742"/>
    </source>
</evidence>
<proteinExistence type="predicted"/>
<dbReference type="Pfam" id="PF20266">
    <property type="entry name" value="Mab-21_C"/>
    <property type="match status" value="1"/>
</dbReference>
<dbReference type="InterPro" id="IPR024810">
    <property type="entry name" value="MAB21L/cGLR"/>
</dbReference>
<dbReference type="PANTHER" id="PTHR10656:SF69">
    <property type="entry name" value="MAB-21-LIKE HHH_H2TH-LIKE DOMAIN-CONTAINING PROTEIN"/>
    <property type="match status" value="1"/>
</dbReference>
<protein>
    <recommendedName>
        <fullName evidence="1">Mab-21-like HhH/H2TH-like domain-containing protein</fullName>
    </recommendedName>
</protein>
<evidence type="ECO:0000259" key="1">
    <source>
        <dbReference type="Pfam" id="PF20266"/>
    </source>
</evidence>
<dbReference type="Gene3D" id="1.10.1410.40">
    <property type="match status" value="1"/>
</dbReference>
<name>A0A8B6D9W9_MYTGA</name>
<dbReference type="SMART" id="SM01265">
    <property type="entry name" value="Mab-21"/>
    <property type="match status" value="1"/>
</dbReference>
<dbReference type="EMBL" id="UYJE01003078">
    <property type="protein sequence ID" value="VDI16349.1"/>
    <property type="molecule type" value="Genomic_DNA"/>
</dbReference>
<sequence length="778" mass="90811">MLTYQSYRHHGWNLQKQRRSDDVNHVTMTKTTYWEIYGVKRFPYRGQRKYTPSLYQSFDGGMIIRNDGFGLTIRQFERVFQACLERRKTREQWILNLRYPDKSSKEYLEYLENCTDRNGGNLHWFNHQREKNLYEHLVKTVGTEIEIRTRQRLFIIQDMIVNACLTNVQQISSGSLSEGLDLPGSDMDIMHVTHSADVIPNDKSIKQPIQNNTFVMETDTDFPGFTRLRMVARLNENTIDLICLDCPPGTYTCKRYLEIDRFHNFYTERFPNLKGVIHGPCITDQKQTIDVVLCLHSTYLPDNAITWASRHRLQWPPNFVIERILNYGCLIVPIGPKTVQIRNNLWRLSFSVAEKILVYSFDFTQLLCYGLLKLSLKRIINTNDDTKDLLCSYFLKTALFWVSEEVDIDTFQLSKLYFCFSLCLDKLISWVKACYCPNYFIPEHNMFLGKINQLNNNILLHVLESVKYGGIDGLLHNLFPPDNLCSLGTLSESSFVLLDFLLFRNKCFMIDTITSAISNCYKACLCCKSLLKSESSTFINDVCRFFNNTISHEIAQRLPPPNTTANTIHKCYHTHFKHIIKIDAVSGWLLYASLYYVTRQFDATLEITDYVLSKWSPYMLFIDSDFNNDMIKQKIIYRQNVHASMTLNERLTIATVQHVHYRQHSSLIPEELQLETEFGDMNILPNIMSRCLKFLCYHHLSDISNRQRALRDLYSTVKDKSYRSLNTESNALTILGVCCEISGDKDMAYQCYDEALQSDHHICLSAETRRSKLFDLNL</sequence>
<reference evidence="2" key="1">
    <citation type="submission" date="2018-11" db="EMBL/GenBank/DDBJ databases">
        <authorList>
            <person name="Alioto T."/>
            <person name="Alioto T."/>
        </authorList>
    </citation>
    <scope>NUCLEOTIDE SEQUENCE</scope>
</reference>
<dbReference type="OrthoDB" id="6110087at2759"/>
<accession>A0A8B6D9W9</accession>
<gene>
    <name evidence="2" type="ORF">MGAL_10B005713</name>
</gene>
<keyword evidence="3" id="KW-1185">Reference proteome</keyword>
<evidence type="ECO:0000313" key="2">
    <source>
        <dbReference type="EMBL" id="VDI16349.1"/>
    </source>
</evidence>
<comment type="caution">
    <text evidence="2">The sequence shown here is derived from an EMBL/GenBank/DDBJ whole genome shotgun (WGS) entry which is preliminary data.</text>
</comment>
<dbReference type="InterPro" id="IPR046906">
    <property type="entry name" value="Mab-21_HhH/H2TH-like"/>
</dbReference>
<organism evidence="2 3">
    <name type="scientific">Mytilus galloprovincialis</name>
    <name type="common">Mediterranean mussel</name>
    <dbReference type="NCBI Taxonomy" id="29158"/>
    <lineage>
        <taxon>Eukaryota</taxon>
        <taxon>Metazoa</taxon>
        <taxon>Spiralia</taxon>
        <taxon>Lophotrochozoa</taxon>
        <taxon>Mollusca</taxon>
        <taxon>Bivalvia</taxon>
        <taxon>Autobranchia</taxon>
        <taxon>Pteriomorphia</taxon>
        <taxon>Mytilida</taxon>
        <taxon>Mytiloidea</taxon>
        <taxon>Mytilidae</taxon>
        <taxon>Mytilinae</taxon>
        <taxon>Mytilus</taxon>
    </lineage>
</organism>